<name>A0A812KU75_9DINO</name>
<organism evidence="1 2">
    <name type="scientific">Symbiodinium natans</name>
    <dbReference type="NCBI Taxonomy" id="878477"/>
    <lineage>
        <taxon>Eukaryota</taxon>
        <taxon>Sar</taxon>
        <taxon>Alveolata</taxon>
        <taxon>Dinophyceae</taxon>
        <taxon>Suessiales</taxon>
        <taxon>Symbiodiniaceae</taxon>
        <taxon>Symbiodinium</taxon>
    </lineage>
</organism>
<reference evidence="1" key="1">
    <citation type="submission" date="2021-02" db="EMBL/GenBank/DDBJ databases">
        <authorList>
            <person name="Dougan E. K."/>
            <person name="Rhodes N."/>
            <person name="Thang M."/>
            <person name="Chan C."/>
        </authorList>
    </citation>
    <scope>NUCLEOTIDE SEQUENCE</scope>
</reference>
<proteinExistence type="predicted"/>
<dbReference type="OrthoDB" id="359706at2759"/>
<evidence type="ECO:0000313" key="2">
    <source>
        <dbReference type="Proteomes" id="UP000604046"/>
    </source>
</evidence>
<dbReference type="EMBL" id="CAJNDS010000721">
    <property type="protein sequence ID" value="CAE7230319.1"/>
    <property type="molecule type" value="Genomic_DNA"/>
</dbReference>
<evidence type="ECO:0008006" key="3">
    <source>
        <dbReference type="Google" id="ProtNLM"/>
    </source>
</evidence>
<comment type="caution">
    <text evidence="1">The sequence shown here is derived from an EMBL/GenBank/DDBJ whole genome shotgun (WGS) entry which is preliminary data.</text>
</comment>
<gene>
    <name evidence="1" type="ORF">SNAT2548_LOCUS9343</name>
</gene>
<accession>A0A812KU75</accession>
<evidence type="ECO:0000313" key="1">
    <source>
        <dbReference type="EMBL" id="CAE7230319.1"/>
    </source>
</evidence>
<protein>
    <recommendedName>
        <fullName evidence="3">C3H1-type domain-containing protein</fullName>
    </recommendedName>
</protein>
<dbReference type="AlphaFoldDB" id="A0A812KU75"/>
<dbReference type="Proteomes" id="UP000604046">
    <property type="component" value="Unassembled WGS sequence"/>
</dbReference>
<sequence>MAVSLDLRSGRTTAYEHMFPQSSDDQVAGSAPGRWRGTRSSWFANAQRSQRQEALSAANTRHLVDESQLQHYEATEDSSEDISSVQSQSQSHSSLPLIWPAPQPVVSTKVHYLWDAGEDSSSVSNSVVSGNSSRVPAFEAALPSRTGAGGEDTTAQPADAGDYTADGPQPQLTYSDFLIASRRDKDIRHQDMDYWLPRIPLNEKGHLTSVGSIAHVLPDAKCKPCIFLSTPYGCERGRECPFCHLSHKFRMCKGKRDRTKRLLEKHEQYLAQQRQDEDGGM</sequence>
<keyword evidence="2" id="KW-1185">Reference proteome</keyword>